<dbReference type="GO" id="GO:0005737">
    <property type="term" value="C:cytoplasm"/>
    <property type="evidence" value="ECO:0007669"/>
    <property type="project" value="TreeGrafter"/>
</dbReference>
<name>A0A8J4BXL9_9CHLO</name>
<evidence type="ECO:0000313" key="3">
    <source>
        <dbReference type="EMBL" id="GIL69230.1"/>
    </source>
</evidence>
<evidence type="ECO:0000256" key="1">
    <source>
        <dbReference type="ARBA" id="ARBA00022679"/>
    </source>
</evidence>
<evidence type="ECO:0000256" key="2">
    <source>
        <dbReference type="ARBA" id="ARBA00023315"/>
    </source>
</evidence>
<evidence type="ECO:0000313" key="4">
    <source>
        <dbReference type="Proteomes" id="UP000747110"/>
    </source>
</evidence>
<organism evidence="3 4">
    <name type="scientific">Volvox reticuliferus</name>
    <dbReference type="NCBI Taxonomy" id="1737510"/>
    <lineage>
        <taxon>Eukaryota</taxon>
        <taxon>Viridiplantae</taxon>
        <taxon>Chlorophyta</taxon>
        <taxon>core chlorophytes</taxon>
        <taxon>Chlorophyceae</taxon>
        <taxon>CS clade</taxon>
        <taxon>Chlamydomonadales</taxon>
        <taxon>Volvocaceae</taxon>
        <taxon>Volvox</taxon>
    </lineage>
</organism>
<reference evidence="3" key="1">
    <citation type="journal article" date="2021" name="Proc. Natl. Acad. Sci. U.S.A.">
        <title>Three genomes in the algal genus Volvox reveal the fate of a haploid sex-determining region after a transition to homothallism.</title>
        <authorList>
            <person name="Yamamoto K."/>
            <person name="Hamaji T."/>
            <person name="Kawai-Toyooka H."/>
            <person name="Matsuzaki R."/>
            <person name="Takahashi F."/>
            <person name="Nishimura Y."/>
            <person name="Kawachi M."/>
            <person name="Noguchi H."/>
            <person name="Minakuchi Y."/>
            <person name="Umen J.G."/>
            <person name="Toyoda A."/>
            <person name="Nozaki H."/>
        </authorList>
    </citation>
    <scope>NUCLEOTIDE SEQUENCE</scope>
    <source>
        <strain evidence="3">NIES-3786</strain>
    </source>
</reference>
<dbReference type="PANTHER" id="PTHR43626">
    <property type="entry name" value="ACYL-COA N-ACYLTRANSFERASE"/>
    <property type="match status" value="1"/>
</dbReference>
<comment type="caution">
    <text evidence="3">The sequence shown here is derived from an EMBL/GenBank/DDBJ whole genome shotgun (WGS) entry which is preliminary data.</text>
</comment>
<sequence>MSSARSRLVYSLSHAARLRLGEQTRSLTIQLTISTLSPPLTSFFRNAPLFIFRFRSSETRPWDVGNLFGPQVGWPARPVAKVEAALRNSFMVSSLVLRITLPPLPGSAAEVEGADTAVSEQLIGLARATSDHAFNATIWDVLVDPEFQVGSGITGRRMALAERVGGNVWCLMRVDGPERQTFDSAEGQVDKDEGRKGR</sequence>
<dbReference type="AlphaFoldDB" id="A0A8J4BXL9"/>
<gene>
    <name evidence="3" type="ORF">Vretifemale_184</name>
</gene>
<protein>
    <submittedName>
        <fullName evidence="3">Uncharacterized protein</fullName>
    </submittedName>
</protein>
<accession>A0A8J4BXL9</accession>
<keyword evidence="4" id="KW-1185">Reference proteome</keyword>
<dbReference type="Proteomes" id="UP000747110">
    <property type="component" value="Unassembled WGS sequence"/>
</dbReference>
<dbReference type="GO" id="GO:0008080">
    <property type="term" value="F:N-acetyltransferase activity"/>
    <property type="evidence" value="ECO:0007669"/>
    <property type="project" value="InterPro"/>
</dbReference>
<dbReference type="Gene3D" id="3.40.630.30">
    <property type="match status" value="1"/>
</dbReference>
<dbReference type="EMBL" id="BNCP01000001">
    <property type="protein sequence ID" value="GIL69230.1"/>
    <property type="molecule type" value="Genomic_DNA"/>
</dbReference>
<dbReference type="OrthoDB" id="10039976at2759"/>
<dbReference type="PANTHER" id="PTHR43626:SF4">
    <property type="entry name" value="GCN5-RELATED N-ACETYLTRANSFERASE 2, CHLOROPLASTIC"/>
    <property type="match status" value="1"/>
</dbReference>
<proteinExistence type="predicted"/>
<keyword evidence="1" id="KW-0808">Transferase</keyword>
<dbReference type="InterPro" id="IPR045039">
    <property type="entry name" value="NSI-like"/>
</dbReference>
<keyword evidence="2" id="KW-0012">Acyltransferase</keyword>